<name>A0A1X2EL43_9MYCO</name>
<dbReference type="Proteomes" id="UP000193090">
    <property type="component" value="Unassembled WGS sequence"/>
</dbReference>
<feature type="domain" description="DUF5642" evidence="1">
    <location>
        <begin position="31"/>
        <end position="218"/>
    </location>
</feature>
<dbReference type="RefSeq" id="WP_085109581.1">
    <property type="nucleotide sequence ID" value="NZ_JACKSN010000083.1"/>
</dbReference>
<accession>A0A1X2EL43</accession>
<evidence type="ECO:0000313" key="3">
    <source>
        <dbReference type="Proteomes" id="UP000193090"/>
    </source>
</evidence>
<dbReference type="Pfam" id="PF18702">
    <property type="entry name" value="DUF5642"/>
    <property type="match status" value="1"/>
</dbReference>
<organism evidence="2 3">
    <name type="scientific">Mycolicibacillus trivialis</name>
    <dbReference type="NCBI Taxonomy" id="1798"/>
    <lineage>
        <taxon>Bacteria</taxon>
        <taxon>Bacillati</taxon>
        <taxon>Actinomycetota</taxon>
        <taxon>Actinomycetes</taxon>
        <taxon>Mycobacteriales</taxon>
        <taxon>Mycobacteriaceae</taxon>
        <taxon>Mycolicibacillus</taxon>
    </lineage>
</organism>
<reference evidence="2 3" key="1">
    <citation type="submission" date="2016-01" db="EMBL/GenBank/DDBJ databases">
        <title>The new phylogeny of the genus Mycobacterium.</title>
        <authorList>
            <person name="Tarcisio F."/>
            <person name="Conor M."/>
            <person name="Antonella G."/>
            <person name="Elisabetta G."/>
            <person name="Giulia F.S."/>
            <person name="Sara T."/>
            <person name="Anna F."/>
            <person name="Clotilde B."/>
            <person name="Roberto B."/>
            <person name="Veronica D.S."/>
            <person name="Fabio R."/>
            <person name="Monica P."/>
            <person name="Olivier J."/>
            <person name="Enrico T."/>
            <person name="Nicola S."/>
        </authorList>
    </citation>
    <scope>NUCLEOTIDE SEQUENCE [LARGE SCALE GENOMIC DNA]</scope>
    <source>
        <strain evidence="2 3">DSM 44153</strain>
    </source>
</reference>
<protein>
    <recommendedName>
        <fullName evidence="1">DUF5642 domain-containing protein</fullName>
    </recommendedName>
</protein>
<dbReference type="InterPro" id="IPR041313">
    <property type="entry name" value="DUF5642"/>
</dbReference>
<evidence type="ECO:0000259" key="1">
    <source>
        <dbReference type="Pfam" id="PF18702"/>
    </source>
</evidence>
<dbReference type="PROSITE" id="PS51257">
    <property type="entry name" value="PROKAR_LIPOPROTEIN"/>
    <property type="match status" value="1"/>
</dbReference>
<dbReference type="OrthoDB" id="4637146at2"/>
<evidence type="ECO:0000313" key="2">
    <source>
        <dbReference type="EMBL" id="ORX05738.1"/>
    </source>
</evidence>
<gene>
    <name evidence="2" type="ORF">AWC30_07840</name>
</gene>
<keyword evidence="3" id="KW-1185">Reference proteome</keyword>
<dbReference type="EMBL" id="LQPZ01000017">
    <property type="protein sequence ID" value="ORX05738.1"/>
    <property type="molecule type" value="Genomic_DNA"/>
</dbReference>
<sequence length="220" mass="23554">MLTRSALLILIAACWLGGCSWRSDPEITSADIAKITEIKDGFGPGYEVKDIAKTGIDPKLLAERKLPEGLKFEPEPCEEFAAGQKVPDGTEGNMAAVTAEGHGNRFIVIALETSQPVPFREPGHGCKKVGFAGKGLRGVIEAVDAPRIKGTETLGVRRILQASMRGKTRTGELYDYSAHFGNYQVIVTANPLVIPNQPVAEIDTERAKELLVNAVAAVTG</sequence>
<comment type="caution">
    <text evidence="2">The sequence shown here is derived from an EMBL/GenBank/DDBJ whole genome shotgun (WGS) entry which is preliminary data.</text>
</comment>
<dbReference type="STRING" id="1798.AWC30_07840"/>
<proteinExistence type="predicted"/>
<dbReference type="AlphaFoldDB" id="A0A1X2EL43"/>